<keyword evidence="4 5" id="KW-0175">Coiled coil</keyword>
<feature type="domain" description="UBZ1-type" evidence="6">
    <location>
        <begin position="366"/>
        <end position="392"/>
    </location>
</feature>
<evidence type="ECO:0000313" key="8">
    <source>
        <dbReference type="Proteomes" id="UP001163046"/>
    </source>
</evidence>
<gene>
    <name evidence="7" type="ORF">OS493_002178</name>
</gene>
<proteinExistence type="predicted"/>
<dbReference type="OrthoDB" id="5972051at2759"/>
<dbReference type="EMBL" id="MU826826">
    <property type="protein sequence ID" value="KAJ7375414.1"/>
    <property type="molecule type" value="Genomic_DNA"/>
</dbReference>
<evidence type="ECO:0000256" key="4">
    <source>
        <dbReference type="ARBA" id="ARBA00023054"/>
    </source>
</evidence>
<name>A0A9W9Z8F4_9CNID</name>
<dbReference type="CDD" id="cd21965">
    <property type="entry name" value="Zn-C2H2_CALCOCO1_TAX1BP1_like"/>
    <property type="match status" value="1"/>
</dbReference>
<evidence type="ECO:0000256" key="3">
    <source>
        <dbReference type="ARBA" id="ARBA00022833"/>
    </source>
</evidence>
<dbReference type="Proteomes" id="UP001163046">
    <property type="component" value="Unassembled WGS sequence"/>
</dbReference>
<evidence type="ECO:0000259" key="6">
    <source>
        <dbReference type="Pfam" id="PF18112"/>
    </source>
</evidence>
<keyword evidence="1" id="KW-0479">Metal-binding</keyword>
<accession>A0A9W9Z8F4</accession>
<evidence type="ECO:0000313" key="7">
    <source>
        <dbReference type="EMBL" id="KAJ7375414.1"/>
    </source>
</evidence>
<keyword evidence="2" id="KW-0863">Zinc-finger</keyword>
<dbReference type="AlphaFoldDB" id="A0A9W9Z8F4"/>
<organism evidence="7 8">
    <name type="scientific">Desmophyllum pertusum</name>
    <dbReference type="NCBI Taxonomy" id="174260"/>
    <lineage>
        <taxon>Eukaryota</taxon>
        <taxon>Metazoa</taxon>
        <taxon>Cnidaria</taxon>
        <taxon>Anthozoa</taxon>
        <taxon>Hexacorallia</taxon>
        <taxon>Scleractinia</taxon>
        <taxon>Caryophylliina</taxon>
        <taxon>Caryophylliidae</taxon>
        <taxon>Desmophyllum</taxon>
    </lineage>
</organism>
<protein>
    <recommendedName>
        <fullName evidence="6">UBZ1-type domain-containing protein</fullName>
    </recommendedName>
</protein>
<evidence type="ECO:0000256" key="1">
    <source>
        <dbReference type="ARBA" id="ARBA00022723"/>
    </source>
</evidence>
<reference evidence="7" key="1">
    <citation type="submission" date="2023-01" db="EMBL/GenBank/DDBJ databases">
        <title>Genome assembly of the deep-sea coral Lophelia pertusa.</title>
        <authorList>
            <person name="Herrera S."/>
            <person name="Cordes E."/>
        </authorList>
    </citation>
    <scope>NUCLEOTIDE SEQUENCE</scope>
    <source>
        <strain evidence="7">USNM1676648</strain>
        <tissue evidence="7">Polyp</tissue>
    </source>
</reference>
<feature type="coiled-coil region" evidence="5">
    <location>
        <begin position="202"/>
        <end position="229"/>
    </location>
</feature>
<comment type="caution">
    <text evidence="7">The sequence shown here is derived from an EMBL/GenBank/DDBJ whole genome shotgun (WGS) entry which is preliminary data.</text>
</comment>
<dbReference type="GO" id="GO:0008270">
    <property type="term" value="F:zinc ion binding"/>
    <property type="evidence" value="ECO:0007669"/>
    <property type="project" value="UniProtKB-KW"/>
</dbReference>
<sequence>MERKVIVKEELASPRVDPLDEEDVFDYPGLEDVSSGTGPVPRDAHIALKEAFESVKKRLLEAQVQNSELKAKLKRDRKGSHERVYHERDELLSHLQKSYLAFKEKYGENEQTKEDNSRTEGISEIESRSCSSVIFIYQGEVAAQPGPSSEEEDKLEKKRYTTIMEELKTIGLEVIEENEIKGSTSEDKAVETEAVITRQEGYEQVEGKRKRVEAEVIFLKQKVEDQTQELNRFYKIFKEVMARNKILSAREQRKEVEGGNAEGTKIQRRGEFERVLADDAPLSIPVQESELHRLKRSGEAGEVIYGQRLSGEINLSPSSSVLSRGAEGRAVAMTTFLSENTGTGESDIEVIEEEEDFIGATPSRGKICPICERFFPDSYGQEEFELHVNQHFAE</sequence>
<keyword evidence="8" id="KW-1185">Reference proteome</keyword>
<dbReference type="InterPro" id="IPR041641">
    <property type="entry name" value="CALCOCO1/2_Zn_UBZ1"/>
</dbReference>
<keyword evidence="3" id="KW-0862">Zinc</keyword>
<evidence type="ECO:0000256" key="5">
    <source>
        <dbReference type="SAM" id="Coils"/>
    </source>
</evidence>
<dbReference type="Gene3D" id="6.20.250.40">
    <property type="match status" value="1"/>
</dbReference>
<evidence type="ECO:0000256" key="2">
    <source>
        <dbReference type="ARBA" id="ARBA00022771"/>
    </source>
</evidence>
<dbReference type="Pfam" id="PF18112">
    <property type="entry name" value="Zn-C2H2_12"/>
    <property type="match status" value="1"/>
</dbReference>